<dbReference type="InterPro" id="IPR043519">
    <property type="entry name" value="NT_sf"/>
</dbReference>
<evidence type="ECO:0000256" key="2">
    <source>
        <dbReference type="ARBA" id="ARBA00022695"/>
    </source>
</evidence>
<dbReference type="Gene3D" id="1.20.120.1510">
    <property type="match status" value="1"/>
</dbReference>
<dbReference type="Proteomes" id="UP000002745">
    <property type="component" value="Chromosome"/>
</dbReference>
<evidence type="ECO:0000256" key="4">
    <source>
        <dbReference type="ARBA" id="ARBA00022840"/>
    </source>
</evidence>
<dbReference type="OrthoDB" id="9759366at2"/>
<dbReference type="SUPFAM" id="SSF81301">
    <property type="entry name" value="Nucleotidyltransferase"/>
    <property type="match status" value="2"/>
</dbReference>
<dbReference type="CDD" id="cd05401">
    <property type="entry name" value="NT_GlnE_GlnD_like"/>
    <property type="match status" value="2"/>
</dbReference>
<dbReference type="GO" id="GO:0000287">
    <property type="term" value="F:magnesium ion binding"/>
    <property type="evidence" value="ECO:0007669"/>
    <property type="project" value="UniProtKB-UniRule"/>
</dbReference>
<comment type="function">
    <text evidence="7">Involved in the regulation of glutamine synthetase GlnA, a key enzyme in the process to assimilate ammonia. When cellular nitrogen levels are high, the C-terminal adenylyl transferase (AT) inactivates GlnA by covalent transfer of an adenylyl group from ATP to specific tyrosine residue of GlnA, thus reducing its activity. Conversely, when nitrogen levels are low, the N-terminal adenylyl removase (AR) activates GlnA by removing the adenylyl group by phosphorolysis, increasing its activity. The regulatory region of GlnE binds the signal transduction protein PII (GlnB) which indicates the nitrogen status of the cell.</text>
</comment>
<evidence type="ECO:0000256" key="1">
    <source>
        <dbReference type="ARBA" id="ARBA00022679"/>
    </source>
</evidence>
<accession>C6XIM7</accession>
<dbReference type="InterPro" id="IPR023057">
    <property type="entry name" value="GlnE"/>
</dbReference>
<keyword evidence="3 7" id="KW-0547">Nucleotide-binding</keyword>
<dbReference type="STRING" id="582402.Hbal_1280"/>
<dbReference type="EMBL" id="CP001678">
    <property type="protein sequence ID" value="ACT58972.1"/>
    <property type="molecule type" value="Genomic_DNA"/>
</dbReference>
<name>C6XIM7_HIRBI</name>
<comment type="similarity">
    <text evidence="7">Belongs to the GlnE family.</text>
</comment>
<feature type="region of interest" description="Adenylyl removase" evidence="7">
    <location>
        <begin position="1"/>
        <end position="434"/>
    </location>
</feature>
<dbReference type="Pfam" id="PF08335">
    <property type="entry name" value="GlnD_UR_UTase"/>
    <property type="match status" value="2"/>
</dbReference>
<keyword evidence="5 7" id="KW-0460">Magnesium</keyword>
<sequence>MIPVPDRTLVELSCRPVKSILDSREAASKFLSHTPYLCNLLTRYPNVFDSIADDGADAAFQLSLELLNEAMAANTDREIVSKTLRQAKAKGHLAIALADLSGLWDVNQVTHAITVLAEKCTQAALWCAYQVAADREWVNPKTSLEETGLFAIAMGKMGAYELNYSSDVDLVVLFDPNRFDANARSAKEAAVRITQDFAQLMETRDEHGYVFRVDLRLRPDPSSNAVALSTQTALNYYERVGQNWERMAYIKGRVCAGDAVAGDAFFEELEPYIWRRHLDYWAIGDIHAIKRQIHATGGHETLDIKEFDVKLGRGGIREIEFFAQTQQLILGGRHPNLRVRRTDEALDELVKLKAVSSQNGEELKKAYAFLRNVEHRIQMHNDEQSHTLQDRDDRRREVAILMGYGDNQDLFESDLLAVRRFVHGIYSDLFAQEERLSGDSGNLVFTGVDDDPGTLKTLEEMGFSDPGGVINRIRNWHRGGLPATRTVRGQQLLTSLTPRLLEWIAETGQPDTALSRFSDFISGLRGGVQVFSLMLAETKFSEDLISAMAYAPKLANDLARQPALLDGMLDNSFNAPLNQDSSEAVLMALEKVVNSEDDFEGRMNAARRFHREETLRIGYQILRGQANASDAGPAYTRLADASISVMAQVALEEVQLKFGEWPGKWVIGAFGKLGGKELSATSDLDIIVIYDPGNPPHPNDLAARFTQRLIAALSAPTEEGELYEVDMQLRPSGKAGPVAVKVTSFEKYYQGDAWTWEYMALTRLRIVAGDRELAARVKAIACASLKVRSDFEGLEEDILNMRQRLAKERKPNSHWDLKLAEGGLLDIEFVVQQAILQNARAVPSVIRPNTLEAIQALQEANILQPEEATLLTQAYSLQVNLQQALRIAVSDQFDEELASTGLKKWLSACGGVSDFVELNELLKKYQEKVSSIRRNKIGPLATDS</sequence>
<dbReference type="Gene3D" id="1.20.120.330">
    <property type="entry name" value="Nucleotidyltransferases domain 2"/>
    <property type="match status" value="2"/>
</dbReference>
<dbReference type="InterPro" id="IPR013546">
    <property type="entry name" value="PII_UdlTrfase/GS_AdlTrfase"/>
</dbReference>
<dbReference type="GO" id="GO:0047388">
    <property type="term" value="F:[glutamine synthetase]-adenylyl-L-tyrosine phosphorylase activity"/>
    <property type="evidence" value="ECO:0007669"/>
    <property type="project" value="UniProtKB-EC"/>
</dbReference>
<dbReference type="NCBIfam" id="NF010706">
    <property type="entry name" value="PRK14108.1"/>
    <property type="match status" value="1"/>
</dbReference>
<evidence type="ECO:0000256" key="3">
    <source>
        <dbReference type="ARBA" id="ARBA00022741"/>
    </source>
</evidence>
<dbReference type="GO" id="GO:0000820">
    <property type="term" value="P:regulation of glutamine family amino acid metabolic process"/>
    <property type="evidence" value="ECO:0007669"/>
    <property type="project" value="UniProtKB-UniRule"/>
</dbReference>
<dbReference type="PANTHER" id="PTHR30621:SF0">
    <property type="entry name" value="BIFUNCTIONAL GLUTAMINE SYNTHETASE ADENYLYLTRANSFERASE_ADENYLYL-REMOVING ENZYME"/>
    <property type="match status" value="1"/>
</dbReference>
<dbReference type="GO" id="GO:0005829">
    <property type="term" value="C:cytosol"/>
    <property type="evidence" value="ECO:0007669"/>
    <property type="project" value="TreeGrafter"/>
</dbReference>
<keyword evidence="4 7" id="KW-0067">ATP-binding</keyword>
<keyword evidence="10" id="KW-0436">Ligase</keyword>
<evidence type="ECO:0000256" key="7">
    <source>
        <dbReference type="HAMAP-Rule" id="MF_00802"/>
    </source>
</evidence>
<dbReference type="HOGENOM" id="CLU_006233_0_0_5"/>
<keyword evidence="2 7" id="KW-0548">Nucleotidyltransferase</keyword>
<dbReference type="PANTHER" id="PTHR30621">
    <property type="entry name" value="GLUTAMINE SYNTHETASE ADENYLYLTRANSFERASE"/>
    <property type="match status" value="1"/>
</dbReference>
<evidence type="ECO:0000256" key="6">
    <source>
        <dbReference type="ARBA" id="ARBA00023268"/>
    </source>
</evidence>
<comment type="catalytic activity">
    <reaction evidence="7">
        <text>[glutamine synthetase]-L-tyrosine + ATP = [glutamine synthetase]-O(4)-(5'-adenylyl)-L-tyrosine + diphosphate</text>
        <dbReference type="Rhea" id="RHEA:18589"/>
        <dbReference type="Rhea" id="RHEA-COMP:10660"/>
        <dbReference type="Rhea" id="RHEA-COMP:10661"/>
        <dbReference type="ChEBI" id="CHEBI:30616"/>
        <dbReference type="ChEBI" id="CHEBI:33019"/>
        <dbReference type="ChEBI" id="CHEBI:46858"/>
        <dbReference type="ChEBI" id="CHEBI:83624"/>
        <dbReference type="EC" id="2.7.7.42"/>
    </reaction>
</comment>
<dbReference type="Pfam" id="PF03710">
    <property type="entry name" value="GlnE"/>
    <property type="match status" value="2"/>
</dbReference>
<dbReference type="GO" id="GO:0008882">
    <property type="term" value="F:[glutamate-ammonia-ligase] adenylyltransferase activity"/>
    <property type="evidence" value="ECO:0007669"/>
    <property type="project" value="UniProtKB-UniRule"/>
</dbReference>
<evidence type="ECO:0000313" key="10">
    <source>
        <dbReference type="EMBL" id="ACT58972.1"/>
    </source>
</evidence>
<comment type="catalytic activity">
    <reaction evidence="7">
        <text>[glutamine synthetase]-O(4)-(5'-adenylyl)-L-tyrosine + phosphate = [glutamine synthetase]-L-tyrosine + ADP</text>
        <dbReference type="Rhea" id="RHEA:43716"/>
        <dbReference type="Rhea" id="RHEA-COMP:10660"/>
        <dbReference type="Rhea" id="RHEA-COMP:10661"/>
        <dbReference type="ChEBI" id="CHEBI:43474"/>
        <dbReference type="ChEBI" id="CHEBI:46858"/>
        <dbReference type="ChEBI" id="CHEBI:83624"/>
        <dbReference type="ChEBI" id="CHEBI:456216"/>
        <dbReference type="EC" id="2.7.7.89"/>
    </reaction>
</comment>
<dbReference type="EC" id="2.7.7.42" evidence="7"/>
<protein>
    <recommendedName>
        <fullName evidence="7">Bifunctional glutamine synthetase adenylyltransferase/adenylyl-removing enzyme</fullName>
    </recommendedName>
    <alternativeName>
        <fullName evidence="7">ATP:glutamine synthetase adenylyltransferase</fullName>
    </alternativeName>
    <alternativeName>
        <fullName evidence="7">ATase</fullName>
    </alternativeName>
    <domain>
        <recommendedName>
            <fullName evidence="7">Glutamine synthetase adenylyl-L-tyrosine phosphorylase</fullName>
            <ecNumber evidence="7">2.7.7.89</ecNumber>
        </recommendedName>
        <alternativeName>
            <fullName evidence="7">Adenylyl removase</fullName>
            <shortName evidence="7">AR</shortName>
            <shortName evidence="7">AT-N</shortName>
        </alternativeName>
    </domain>
    <domain>
        <recommendedName>
            <fullName evidence="7">Glutamine synthetase adenylyl transferase</fullName>
            <ecNumber evidence="7">2.7.7.42</ecNumber>
        </recommendedName>
        <alternativeName>
            <fullName evidence="7">Adenylyl transferase</fullName>
            <shortName evidence="7">AT</shortName>
            <shortName evidence="7">AT-C</shortName>
        </alternativeName>
    </domain>
</protein>
<evidence type="ECO:0000259" key="9">
    <source>
        <dbReference type="Pfam" id="PF08335"/>
    </source>
</evidence>
<keyword evidence="1 7" id="KW-0808">Transferase</keyword>
<dbReference type="InterPro" id="IPR005190">
    <property type="entry name" value="GlnE_rpt_dom"/>
</dbReference>
<dbReference type="eggNOG" id="COG1391">
    <property type="taxonomic scope" value="Bacteria"/>
</dbReference>
<dbReference type="KEGG" id="hba:Hbal_1280"/>
<evidence type="ECO:0000313" key="11">
    <source>
        <dbReference type="Proteomes" id="UP000002745"/>
    </source>
</evidence>
<dbReference type="SUPFAM" id="SSF81593">
    <property type="entry name" value="Nucleotidyltransferase substrate binding subunit/domain"/>
    <property type="match status" value="2"/>
</dbReference>
<dbReference type="GO" id="GO:0016874">
    <property type="term" value="F:ligase activity"/>
    <property type="evidence" value="ECO:0007669"/>
    <property type="project" value="UniProtKB-KW"/>
</dbReference>
<evidence type="ECO:0000256" key="5">
    <source>
        <dbReference type="ARBA" id="ARBA00022842"/>
    </source>
</evidence>
<dbReference type="HAMAP" id="MF_00802">
    <property type="entry name" value="GlnE"/>
    <property type="match status" value="1"/>
</dbReference>
<feature type="domain" description="PII-uridylyltransferase/Glutamine-synthetase adenylyltransferase" evidence="9">
    <location>
        <begin position="301"/>
        <end position="430"/>
    </location>
</feature>
<organism evidence="10 11">
    <name type="scientific">Hirschia baltica (strain ATCC 49814 / DSM 5838 / IFAM 1418)</name>
    <dbReference type="NCBI Taxonomy" id="582402"/>
    <lineage>
        <taxon>Bacteria</taxon>
        <taxon>Pseudomonadati</taxon>
        <taxon>Pseudomonadota</taxon>
        <taxon>Alphaproteobacteria</taxon>
        <taxon>Hyphomonadales</taxon>
        <taxon>Hyphomonadaceae</taxon>
        <taxon>Hirschia</taxon>
    </lineage>
</organism>
<proteinExistence type="inferred from homology"/>
<comment type="cofactor">
    <cofactor evidence="7">
        <name>Mg(2+)</name>
        <dbReference type="ChEBI" id="CHEBI:18420"/>
    </cofactor>
</comment>
<keyword evidence="11" id="KW-1185">Reference proteome</keyword>
<dbReference type="GO" id="GO:0005524">
    <property type="term" value="F:ATP binding"/>
    <property type="evidence" value="ECO:0007669"/>
    <property type="project" value="UniProtKB-UniRule"/>
</dbReference>
<dbReference type="RefSeq" id="WP_015827122.1">
    <property type="nucleotide sequence ID" value="NC_012982.1"/>
</dbReference>
<feature type="domain" description="PII-uridylyltransferase/Glutamine-synthetase adenylyltransferase" evidence="9">
    <location>
        <begin position="795"/>
        <end position="934"/>
    </location>
</feature>
<gene>
    <name evidence="7" type="primary">glnE</name>
    <name evidence="10" type="ordered locus">Hbal_1280</name>
</gene>
<dbReference type="EC" id="2.7.7.89" evidence="7"/>
<dbReference type="AlphaFoldDB" id="C6XIM7"/>
<dbReference type="Gene3D" id="3.30.460.10">
    <property type="entry name" value="Beta Polymerase, domain 2"/>
    <property type="match status" value="2"/>
</dbReference>
<reference evidence="11" key="1">
    <citation type="journal article" date="2011" name="J. Bacteriol.">
        <title>Genome sequences of eight morphologically diverse alphaproteobacteria.</title>
        <authorList>
            <consortium name="US DOE Joint Genome Institute"/>
            <person name="Brown P.J."/>
            <person name="Kysela D.T."/>
            <person name="Buechlein A."/>
            <person name="Hemmerich C."/>
            <person name="Brun Y.V."/>
        </authorList>
    </citation>
    <scope>NUCLEOTIDE SEQUENCE [LARGE SCALE GENOMIC DNA]</scope>
    <source>
        <strain evidence="11">ATCC 49814 / DSM 5838 / IFAM 1418</strain>
    </source>
</reference>
<evidence type="ECO:0000259" key="8">
    <source>
        <dbReference type="Pfam" id="PF03710"/>
    </source>
</evidence>
<feature type="domain" description="Glutamate-ammonia ligase adenylyltransferase repeated" evidence="8">
    <location>
        <begin position="542"/>
        <end position="778"/>
    </location>
</feature>
<keyword evidence="6 7" id="KW-0511">Multifunctional enzyme</keyword>
<dbReference type="NCBIfam" id="NF008292">
    <property type="entry name" value="PRK11072.1"/>
    <property type="match status" value="1"/>
</dbReference>
<feature type="region of interest" description="Adenylyl transferase" evidence="7">
    <location>
        <begin position="437"/>
        <end position="944"/>
    </location>
</feature>
<feature type="domain" description="Glutamate-ammonia ligase adenylyltransferase repeated" evidence="8">
    <location>
        <begin position="30"/>
        <end position="265"/>
    </location>
</feature>